<accession>A0AAV5AQY2</accession>
<keyword evidence="3" id="KW-1185">Reference proteome</keyword>
<name>A0AAV5AQY2_9AGAM</name>
<dbReference type="EMBL" id="BPWL01000011">
    <property type="protein sequence ID" value="GJJ15443.1"/>
    <property type="molecule type" value="Genomic_DNA"/>
</dbReference>
<feature type="compositionally biased region" description="Basic and acidic residues" evidence="1">
    <location>
        <begin position="49"/>
        <end position="59"/>
    </location>
</feature>
<gene>
    <name evidence="2" type="ORF">Clacol_009721</name>
</gene>
<sequence length="564" mass="62579">MATRSTHNTRCNLMSSVNNPISPALENAFQDNMPLVQEIGIAPSNAQDGRQDPNLDLEKKRSKMKKRKTTHEKVSKDQHEAALTESQEPTRALKRLLEQGIPVAPPGVSLPGKEHSVLAAGTIEGSNNVIDNRLVDMPLNNIPQTPSNHHTINLFPATPTILRSTGVPKIVNFEIYSGTGDSSVCHIFTARVPVYALNEERSKLEIQMCEALQILATFNTPLKGPGPKLLSNDSLQTLEIPNNAWLPVHQENGKFSVALYWEEQEYKKGDTADVSLSTNDVIPANSGPIPDLRAIPDSSPPVSPTTIMPSIDDAPFTLPAPIRTNTLCVLTGNETDWAIHPTARLNAGLSPQPVNMSMGPLMTDSPLICWLRARFKVPNVEKSACKETNAEVALFQWRAVRLVRNGMEAAGWLKSGTKNHYVIGKGEEYTGYLLKSEELGLLVDIRLSTLNSDESTFSKAVKLPELWENGDINGNLKEKYGNMMSGFFGKKVAEIFAKKNRAMSMDVGSSSRNNREGKSAHRSREREYHRGRESEYEDDNRWRVGDHRKRFAHRDSRMSPSDSE</sequence>
<reference evidence="2" key="1">
    <citation type="submission" date="2021-10" db="EMBL/GenBank/DDBJ databases">
        <title>De novo Genome Assembly of Clathrus columnatus (Basidiomycota, Fungi) Using Illumina and Nanopore Sequence Data.</title>
        <authorList>
            <person name="Ogiso-Tanaka E."/>
            <person name="Itagaki H."/>
            <person name="Hosoya T."/>
            <person name="Hosaka K."/>
        </authorList>
    </citation>
    <scope>NUCLEOTIDE SEQUENCE</scope>
    <source>
        <strain evidence="2">MO-923</strain>
    </source>
</reference>
<organism evidence="2 3">
    <name type="scientific">Clathrus columnatus</name>
    <dbReference type="NCBI Taxonomy" id="1419009"/>
    <lineage>
        <taxon>Eukaryota</taxon>
        <taxon>Fungi</taxon>
        <taxon>Dikarya</taxon>
        <taxon>Basidiomycota</taxon>
        <taxon>Agaricomycotina</taxon>
        <taxon>Agaricomycetes</taxon>
        <taxon>Phallomycetidae</taxon>
        <taxon>Phallales</taxon>
        <taxon>Clathraceae</taxon>
        <taxon>Clathrus</taxon>
    </lineage>
</organism>
<feature type="compositionally biased region" description="Basic and acidic residues" evidence="1">
    <location>
        <begin position="513"/>
        <end position="545"/>
    </location>
</feature>
<proteinExistence type="predicted"/>
<dbReference type="Proteomes" id="UP001050691">
    <property type="component" value="Unassembled WGS sequence"/>
</dbReference>
<feature type="compositionally biased region" description="Basic and acidic residues" evidence="1">
    <location>
        <begin position="71"/>
        <end position="82"/>
    </location>
</feature>
<feature type="compositionally biased region" description="Basic residues" evidence="1">
    <location>
        <begin position="60"/>
        <end position="70"/>
    </location>
</feature>
<evidence type="ECO:0000313" key="2">
    <source>
        <dbReference type="EMBL" id="GJJ15443.1"/>
    </source>
</evidence>
<feature type="region of interest" description="Disordered" evidence="1">
    <location>
        <begin position="42"/>
        <end position="89"/>
    </location>
</feature>
<comment type="caution">
    <text evidence="2">The sequence shown here is derived from an EMBL/GenBank/DDBJ whole genome shotgun (WGS) entry which is preliminary data.</text>
</comment>
<feature type="region of interest" description="Disordered" evidence="1">
    <location>
        <begin position="503"/>
        <end position="564"/>
    </location>
</feature>
<evidence type="ECO:0000256" key="1">
    <source>
        <dbReference type="SAM" id="MobiDB-lite"/>
    </source>
</evidence>
<dbReference type="AlphaFoldDB" id="A0AAV5AQY2"/>
<evidence type="ECO:0000313" key="3">
    <source>
        <dbReference type="Proteomes" id="UP001050691"/>
    </source>
</evidence>
<protein>
    <submittedName>
        <fullName evidence="2">Uncharacterized protein</fullName>
    </submittedName>
</protein>